<protein>
    <recommendedName>
        <fullName evidence="3">Phospholipase C/D domain-containing protein</fullName>
    </recommendedName>
</protein>
<feature type="transmembrane region" description="Helical" evidence="1">
    <location>
        <begin position="153"/>
        <end position="175"/>
    </location>
</feature>
<sequence length="185" mass="21293">MHTYSHAVFTWAVIRYLKREESNAALWGAVGSTVPDVPTLVKAARLLWYRRGEISKEEFKEEWLDALEYYKEPSGKVDLALHSLVPVGTLIALYKVLGLEDKDPHGALLSFLQGWAGHNFLDLPTHADDARPPLWPIVRWRFKSPVSYWDRKFYALPILFVEHGAILVLFLAFLYETYQDTTTQS</sequence>
<keyword evidence="1" id="KW-1133">Transmembrane helix</keyword>
<gene>
    <name evidence="2" type="ORF">AVDCRST_MAG28-4090</name>
</gene>
<accession>A0A6J4R777</accession>
<dbReference type="Pfam" id="PF04307">
    <property type="entry name" value="YdjM"/>
    <property type="match status" value="1"/>
</dbReference>
<dbReference type="AlphaFoldDB" id="A0A6J4R777"/>
<keyword evidence="1" id="KW-0472">Membrane</keyword>
<proteinExistence type="predicted"/>
<keyword evidence="1" id="KW-0812">Transmembrane</keyword>
<evidence type="ECO:0000256" key="1">
    <source>
        <dbReference type="SAM" id="Phobius"/>
    </source>
</evidence>
<evidence type="ECO:0008006" key="3">
    <source>
        <dbReference type="Google" id="ProtNLM"/>
    </source>
</evidence>
<reference evidence="2" key="1">
    <citation type="submission" date="2020-02" db="EMBL/GenBank/DDBJ databases">
        <authorList>
            <person name="Meier V. D."/>
        </authorList>
    </citation>
    <scope>NUCLEOTIDE SEQUENCE</scope>
    <source>
        <strain evidence="2">AVDCRST_MAG28</strain>
    </source>
</reference>
<dbReference type="EMBL" id="CADCVE010000105">
    <property type="protein sequence ID" value="CAA9466055.1"/>
    <property type="molecule type" value="Genomic_DNA"/>
</dbReference>
<evidence type="ECO:0000313" key="2">
    <source>
        <dbReference type="EMBL" id="CAA9466055.1"/>
    </source>
</evidence>
<organism evidence="2">
    <name type="scientific">uncultured Rubrobacteraceae bacterium</name>
    <dbReference type="NCBI Taxonomy" id="349277"/>
    <lineage>
        <taxon>Bacteria</taxon>
        <taxon>Bacillati</taxon>
        <taxon>Actinomycetota</taxon>
        <taxon>Rubrobacteria</taxon>
        <taxon>Rubrobacterales</taxon>
        <taxon>Rubrobacteraceae</taxon>
        <taxon>environmental samples</taxon>
    </lineage>
</organism>
<dbReference type="InterPro" id="IPR007404">
    <property type="entry name" value="YdjM-like"/>
</dbReference>
<name>A0A6J4R777_9ACTN</name>